<sequence>MTTTPALWEFLGGYLHQDWALEFTNEWQALDQFISDAPELASSMTDEINRVLSEHKSEDDLHAYLAQLGANFRPLDEAGYRGWLSEIARRVEAGRS</sequence>
<comment type="caution">
    <text evidence="2">The sequence shown here is derived from an EMBL/GenBank/DDBJ whole genome shotgun (WGS) entry which is preliminary data.</text>
</comment>
<organism evidence="2 3">
    <name type="scientific">Nocardioides koreensis</name>
    <dbReference type="NCBI Taxonomy" id="433651"/>
    <lineage>
        <taxon>Bacteria</taxon>
        <taxon>Bacillati</taxon>
        <taxon>Actinomycetota</taxon>
        <taxon>Actinomycetes</taxon>
        <taxon>Propionibacteriales</taxon>
        <taxon>Nocardioidaceae</taxon>
        <taxon>Nocardioides</taxon>
    </lineage>
</organism>
<dbReference type="Proteomes" id="UP001501771">
    <property type="component" value="Unassembled WGS sequence"/>
</dbReference>
<proteinExistence type="predicted"/>
<evidence type="ECO:0000313" key="3">
    <source>
        <dbReference type="Proteomes" id="UP001501771"/>
    </source>
</evidence>
<name>A0ABP5LD46_9ACTN</name>
<evidence type="ECO:0000313" key="2">
    <source>
        <dbReference type="EMBL" id="GAA2143393.1"/>
    </source>
</evidence>
<gene>
    <name evidence="2" type="ORF">GCM10009844_15840</name>
</gene>
<dbReference type="Pfam" id="PF18593">
    <property type="entry name" value="CdiI_2"/>
    <property type="match status" value="1"/>
</dbReference>
<accession>A0ABP5LD46</accession>
<feature type="domain" description="CdiI immunity protein" evidence="1">
    <location>
        <begin position="4"/>
        <end position="90"/>
    </location>
</feature>
<dbReference type="InterPro" id="IPR041129">
    <property type="entry name" value="CdiI_2"/>
</dbReference>
<dbReference type="EMBL" id="BAAAQR010000003">
    <property type="protein sequence ID" value="GAA2143393.1"/>
    <property type="molecule type" value="Genomic_DNA"/>
</dbReference>
<protein>
    <recommendedName>
        <fullName evidence="1">CdiI immunity protein domain-containing protein</fullName>
    </recommendedName>
</protein>
<keyword evidence="3" id="KW-1185">Reference proteome</keyword>
<reference evidence="3" key="1">
    <citation type="journal article" date="2019" name="Int. J. Syst. Evol. Microbiol.">
        <title>The Global Catalogue of Microorganisms (GCM) 10K type strain sequencing project: providing services to taxonomists for standard genome sequencing and annotation.</title>
        <authorList>
            <consortium name="The Broad Institute Genomics Platform"/>
            <consortium name="The Broad Institute Genome Sequencing Center for Infectious Disease"/>
            <person name="Wu L."/>
            <person name="Ma J."/>
        </authorList>
    </citation>
    <scope>NUCLEOTIDE SEQUENCE [LARGE SCALE GENOMIC DNA]</scope>
    <source>
        <strain evidence="3">JCM 16022</strain>
    </source>
</reference>
<evidence type="ECO:0000259" key="1">
    <source>
        <dbReference type="Pfam" id="PF18593"/>
    </source>
</evidence>
<dbReference type="RefSeq" id="WP_344149841.1">
    <property type="nucleotide sequence ID" value="NZ_BAAAQR010000003.1"/>
</dbReference>